<dbReference type="PROSITE" id="PS50931">
    <property type="entry name" value="HTH_LYSR"/>
    <property type="match status" value="1"/>
</dbReference>
<gene>
    <name evidence="7" type="ORF">A5481_03765</name>
</gene>
<dbReference type="PANTHER" id="PTHR30537:SF5">
    <property type="entry name" value="HTH-TYPE TRANSCRIPTIONAL ACTIVATOR TTDR-RELATED"/>
    <property type="match status" value="1"/>
</dbReference>
<evidence type="ECO:0000256" key="1">
    <source>
        <dbReference type="ARBA" id="ARBA00009437"/>
    </source>
</evidence>
<evidence type="ECO:0000313" key="7">
    <source>
        <dbReference type="EMBL" id="OAS26839.1"/>
    </source>
</evidence>
<dbReference type="GO" id="GO:0003677">
    <property type="term" value="F:DNA binding"/>
    <property type="evidence" value="ECO:0007669"/>
    <property type="project" value="UniProtKB-KW"/>
</dbReference>
<organism evidence="7 8">
    <name type="scientific">Methylobacterium platani</name>
    <dbReference type="NCBI Taxonomy" id="427683"/>
    <lineage>
        <taxon>Bacteria</taxon>
        <taxon>Pseudomonadati</taxon>
        <taxon>Pseudomonadota</taxon>
        <taxon>Alphaproteobacteria</taxon>
        <taxon>Hyphomicrobiales</taxon>
        <taxon>Methylobacteriaceae</taxon>
        <taxon>Methylobacterium</taxon>
    </lineage>
</organism>
<comment type="similarity">
    <text evidence="1">Belongs to the LysR transcriptional regulatory family.</text>
</comment>
<dbReference type="InterPro" id="IPR005119">
    <property type="entry name" value="LysR_subst-bd"/>
</dbReference>
<proteinExistence type="inferred from homology"/>
<dbReference type="InterPro" id="IPR036390">
    <property type="entry name" value="WH_DNA-bd_sf"/>
</dbReference>
<dbReference type="InterPro" id="IPR000847">
    <property type="entry name" value="LysR_HTH_N"/>
</dbReference>
<accession>A0A179SHB2</accession>
<dbReference type="SUPFAM" id="SSF46785">
    <property type="entry name" value="Winged helix' DNA-binding domain"/>
    <property type="match status" value="1"/>
</dbReference>
<dbReference type="Pfam" id="PF00126">
    <property type="entry name" value="HTH_1"/>
    <property type="match status" value="1"/>
</dbReference>
<dbReference type="STRING" id="427683.A5481_03765"/>
<dbReference type="Gene3D" id="1.10.10.10">
    <property type="entry name" value="Winged helix-like DNA-binding domain superfamily/Winged helix DNA-binding domain"/>
    <property type="match status" value="1"/>
</dbReference>
<dbReference type="EMBL" id="LWHQ01000008">
    <property type="protein sequence ID" value="OAS26839.1"/>
    <property type="molecule type" value="Genomic_DNA"/>
</dbReference>
<evidence type="ECO:0000256" key="2">
    <source>
        <dbReference type="ARBA" id="ARBA00023015"/>
    </source>
</evidence>
<dbReference type="RefSeq" id="WP_048435533.1">
    <property type="nucleotide sequence ID" value="NZ_LWHQ01000008.1"/>
</dbReference>
<evidence type="ECO:0000313" key="8">
    <source>
        <dbReference type="Proteomes" id="UP000078316"/>
    </source>
</evidence>
<evidence type="ECO:0000259" key="6">
    <source>
        <dbReference type="PROSITE" id="PS50931"/>
    </source>
</evidence>
<dbReference type="FunFam" id="1.10.10.10:FF:000001">
    <property type="entry name" value="LysR family transcriptional regulator"/>
    <property type="match status" value="1"/>
</dbReference>
<feature type="region of interest" description="Disordered" evidence="5">
    <location>
        <begin position="297"/>
        <end position="327"/>
    </location>
</feature>
<comment type="caution">
    <text evidence="7">The sequence shown here is derived from an EMBL/GenBank/DDBJ whole genome shotgun (WGS) entry which is preliminary data.</text>
</comment>
<name>A0A179SHB2_9HYPH</name>
<protein>
    <submittedName>
        <fullName evidence="7">LysR family transcriptional regulator</fullName>
    </submittedName>
</protein>
<dbReference type="GO" id="GO:0003700">
    <property type="term" value="F:DNA-binding transcription factor activity"/>
    <property type="evidence" value="ECO:0007669"/>
    <property type="project" value="InterPro"/>
</dbReference>
<dbReference type="SUPFAM" id="SSF53850">
    <property type="entry name" value="Periplasmic binding protein-like II"/>
    <property type="match status" value="1"/>
</dbReference>
<keyword evidence="3" id="KW-0238">DNA-binding</keyword>
<dbReference type="InterPro" id="IPR036388">
    <property type="entry name" value="WH-like_DNA-bd_sf"/>
</dbReference>
<dbReference type="Gene3D" id="3.40.190.290">
    <property type="match status" value="1"/>
</dbReference>
<dbReference type="Pfam" id="PF03466">
    <property type="entry name" value="LysR_substrate"/>
    <property type="match status" value="1"/>
</dbReference>
<evidence type="ECO:0000256" key="4">
    <source>
        <dbReference type="ARBA" id="ARBA00023163"/>
    </source>
</evidence>
<sequence length="327" mass="34774">MLGTDDLRFFLAIADAPSLAAASRALDVSAPAVTQRLRALEERLGVHLVDRTGRHLALTDEGELIAERGRAVLDALGDLDEALAARRGRVVGHLRVVAPLGFGRAYVAPVAAAFQEAHPDVAIDLTLSDRLGGMPEGAFDLAVHVGGIAQAAPGLIARRLAPNDRVVCAAPAYLAGRAPPTAPADLRSHACIALRENDEDVTLWRFQRGDTEERVRIEPRLSSNDGEVVRGWALAGRGVILRSEWDVADDLRAGRLVRLLPDYALPEAPVVALLGAPRRARAARTRRFLDALAAALDPPPWRVPAGRAPSASRERDPPGLASAAESG</sequence>
<evidence type="ECO:0000256" key="5">
    <source>
        <dbReference type="SAM" id="MobiDB-lite"/>
    </source>
</evidence>
<dbReference type="AlphaFoldDB" id="A0A179SHB2"/>
<dbReference type="InterPro" id="IPR058163">
    <property type="entry name" value="LysR-type_TF_proteobact-type"/>
</dbReference>
<dbReference type="Proteomes" id="UP000078316">
    <property type="component" value="Unassembled WGS sequence"/>
</dbReference>
<feature type="domain" description="HTH lysR-type" evidence="6">
    <location>
        <begin position="2"/>
        <end position="59"/>
    </location>
</feature>
<keyword evidence="2" id="KW-0805">Transcription regulation</keyword>
<reference evidence="7 8" key="1">
    <citation type="submission" date="2016-04" db="EMBL/GenBank/DDBJ databases">
        <authorList>
            <person name="Evans L.H."/>
            <person name="Alamgir A."/>
            <person name="Owens N."/>
            <person name="Weber N.D."/>
            <person name="Virtaneva K."/>
            <person name="Barbian K."/>
            <person name="Babar A."/>
            <person name="Rosenke K."/>
        </authorList>
    </citation>
    <scope>NUCLEOTIDE SEQUENCE [LARGE SCALE GENOMIC DNA]</scope>
    <source>
        <strain evidence="7 8">PMB02</strain>
    </source>
</reference>
<dbReference type="OrthoDB" id="9786526at2"/>
<dbReference type="PANTHER" id="PTHR30537">
    <property type="entry name" value="HTH-TYPE TRANSCRIPTIONAL REGULATOR"/>
    <property type="match status" value="1"/>
</dbReference>
<evidence type="ECO:0000256" key="3">
    <source>
        <dbReference type="ARBA" id="ARBA00023125"/>
    </source>
</evidence>
<keyword evidence="4" id="KW-0804">Transcription</keyword>